<proteinExistence type="predicted"/>
<dbReference type="EMBL" id="SRYA01000103">
    <property type="protein sequence ID" value="TGY88054.1"/>
    <property type="molecule type" value="Genomic_DNA"/>
</dbReference>
<gene>
    <name evidence="1" type="ORF">E5329_25985</name>
</gene>
<name>A0AC61RND9_9FIRM</name>
<organism evidence="1 2">
    <name type="scientific">Petralouisia muris</name>
    <dbReference type="NCBI Taxonomy" id="3032872"/>
    <lineage>
        <taxon>Bacteria</taxon>
        <taxon>Bacillati</taxon>
        <taxon>Bacillota</taxon>
        <taxon>Clostridia</taxon>
        <taxon>Lachnospirales</taxon>
        <taxon>Lachnospiraceae</taxon>
        <taxon>Petralouisia</taxon>
    </lineage>
</organism>
<keyword evidence="2" id="KW-1185">Reference proteome</keyword>
<evidence type="ECO:0000313" key="1">
    <source>
        <dbReference type="EMBL" id="TGY88054.1"/>
    </source>
</evidence>
<sequence length="295" mass="33792">MEIHFEIGNQCLLKCRHCSSMASELKEQKKYPDQDMIKLLKGVEGKKDIYLTGGEPLLYTNLDKTLNNLQMQISDIRLGMFTTGIVWNSGEARSISEEYARKLADCGLKVCYFSLYSHLEKEHDWMTKLQGSYKMLNESISHLQAVGVETRFNSVVTRKNMSCFNDIIELAENIGITEVRILKLIKHGRAKECWEEIGVTEQYYKNVIRNALKRKNKLRVTVSGAIDILPCRNDCKRNICPAGVELIYVVNNGDIFPCASVKKKAEFKIGNIGEIDILKKWYLFQTELDGEMLCQ</sequence>
<dbReference type="Proteomes" id="UP000304953">
    <property type="component" value="Unassembled WGS sequence"/>
</dbReference>
<reference evidence="1" key="1">
    <citation type="submission" date="2019-04" db="EMBL/GenBank/DDBJ databases">
        <title>Microbes associate with the intestines of laboratory mice.</title>
        <authorList>
            <person name="Navarre W."/>
            <person name="Wong E."/>
            <person name="Huang K."/>
            <person name="Tropini C."/>
            <person name="Ng K."/>
            <person name="Yu B."/>
        </authorList>
    </citation>
    <scope>NUCLEOTIDE SEQUENCE</scope>
    <source>
        <strain evidence="1">NM01_1-7b</strain>
    </source>
</reference>
<evidence type="ECO:0000313" key="2">
    <source>
        <dbReference type="Proteomes" id="UP000304953"/>
    </source>
</evidence>
<protein>
    <submittedName>
        <fullName evidence="1">Radical SAM protein</fullName>
    </submittedName>
</protein>
<accession>A0AC61RND9</accession>
<comment type="caution">
    <text evidence="1">The sequence shown here is derived from an EMBL/GenBank/DDBJ whole genome shotgun (WGS) entry which is preliminary data.</text>
</comment>